<evidence type="ECO:0000313" key="11">
    <source>
        <dbReference type="EMBL" id="RIH76874.1"/>
    </source>
</evidence>
<feature type="transmembrane region" description="Helical" evidence="10">
    <location>
        <begin position="51"/>
        <end position="70"/>
    </location>
</feature>
<evidence type="ECO:0000256" key="2">
    <source>
        <dbReference type="ARBA" id="ARBA00008034"/>
    </source>
</evidence>
<evidence type="ECO:0000256" key="5">
    <source>
        <dbReference type="ARBA" id="ARBA00022692"/>
    </source>
</evidence>
<evidence type="ECO:0000256" key="8">
    <source>
        <dbReference type="RuleBase" id="RU003943"/>
    </source>
</evidence>
<feature type="transmembrane region" description="Helical" evidence="10">
    <location>
        <begin position="102"/>
        <end position="120"/>
    </location>
</feature>
<dbReference type="GO" id="GO:0010043">
    <property type="term" value="P:response to zinc ion"/>
    <property type="evidence" value="ECO:0007669"/>
    <property type="project" value="TreeGrafter"/>
</dbReference>
<reference evidence="11 12" key="1">
    <citation type="submission" date="2018-08" db="EMBL/GenBank/DDBJ databases">
        <title>Meiothermus cateniformans JCM 15151 genome sequencing project.</title>
        <authorList>
            <person name="Da Costa M.S."/>
            <person name="Albuquerque L."/>
            <person name="Raposo P."/>
            <person name="Froufe H.J.C."/>
            <person name="Barroso C.S."/>
            <person name="Egas C."/>
        </authorList>
    </citation>
    <scope>NUCLEOTIDE SEQUENCE [LARGE SCALE GENOMIC DNA]</scope>
    <source>
        <strain evidence="11 12">JCM 15151</strain>
    </source>
</reference>
<dbReference type="PANTHER" id="PTHR30477:SF3">
    <property type="entry name" value="METAL TRANSPORT SYSTEM MEMBRANE PROTEIN CT_069-RELATED"/>
    <property type="match status" value="1"/>
</dbReference>
<evidence type="ECO:0000256" key="10">
    <source>
        <dbReference type="SAM" id="Phobius"/>
    </source>
</evidence>
<feature type="transmembrane region" description="Helical" evidence="10">
    <location>
        <begin position="179"/>
        <end position="197"/>
    </location>
</feature>
<evidence type="ECO:0000256" key="4">
    <source>
        <dbReference type="ARBA" id="ARBA00022475"/>
    </source>
</evidence>
<dbReference type="PANTHER" id="PTHR30477">
    <property type="entry name" value="ABC-TRANSPORTER METAL-BINDING PROTEIN"/>
    <property type="match status" value="1"/>
</dbReference>
<keyword evidence="7 10" id="KW-0472">Membrane</keyword>
<evidence type="ECO:0000256" key="6">
    <source>
        <dbReference type="ARBA" id="ARBA00022989"/>
    </source>
</evidence>
<dbReference type="GO" id="GO:0043190">
    <property type="term" value="C:ATP-binding cassette (ABC) transporter complex"/>
    <property type="evidence" value="ECO:0007669"/>
    <property type="project" value="InterPro"/>
</dbReference>
<feature type="transmembrane region" description="Helical" evidence="10">
    <location>
        <begin position="132"/>
        <end position="152"/>
    </location>
</feature>
<feature type="transmembrane region" description="Helical" evidence="10">
    <location>
        <begin position="262"/>
        <end position="283"/>
    </location>
</feature>
<feature type="transmembrane region" description="Helical" evidence="10">
    <location>
        <begin position="223"/>
        <end position="250"/>
    </location>
</feature>
<organism evidence="11 12">
    <name type="scientific">Meiothermus taiwanensis</name>
    <dbReference type="NCBI Taxonomy" id="172827"/>
    <lineage>
        <taxon>Bacteria</taxon>
        <taxon>Thermotogati</taxon>
        <taxon>Deinococcota</taxon>
        <taxon>Deinococci</taxon>
        <taxon>Thermales</taxon>
        <taxon>Thermaceae</taxon>
        <taxon>Meiothermus</taxon>
    </lineage>
</organism>
<comment type="subcellular location">
    <subcellularLocation>
        <location evidence="1 8">Cell membrane</location>
        <topology evidence="1 8">Multi-pass membrane protein</topology>
    </subcellularLocation>
</comment>
<dbReference type="Pfam" id="PF00950">
    <property type="entry name" value="ABC-3"/>
    <property type="match status" value="1"/>
</dbReference>
<evidence type="ECO:0000313" key="12">
    <source>
        <dbReference type="Proteomes" id="UP000266089"/>
    </source>
</evidence>
<evidence type="ECO:0000256" key="9">
    <source>
        <dbReference type="SAM" id="MobiDB-lite"/>
    </source>
</evidence>
<dbReference type="EMBL" id="QWKX01000035">
    <property type="protein sequence ID" value="RIH76874.1"/>
    <property type="molecule type" value="Genomic_DNA"/>
</dbReference>
<evidence type="ECO:0000256" key="7">
    <source>
        <dbReference type="ARBA" id="ARBA00023136"/>
    </source>
</evidence>
<dbReference type="FunFam" id="1.10.3470.10:FF:000003">
    <property type="entry name" value="Iron ABC transporter permease SitD"/>
    <property type="match status" value="1"/>
</dbReference>
<keyword evidence="3 8" id="KW-0813">Transport</keyword>
<sequence>MQCTKAVRAGRARAPARGHEQTPRRSHPLEPFFLTMSELLLIFTDYTLRNVALGSAMLGVVGGVLGAFAVLRRQSLLGDVLAHAALPGICLAFILTGTKAPLVLLLGGGLAGWLAAWLVLAVLRHSRLPEDSALGVMLSSFFGFGVALLTFIQHSNNASQAGLDQYIFGQAATIVASDVRNFMVLGGVALLVVGLFYKEFKLLSFDPAYAHSLGLPVRGLNTLLTSLTVLAVMVGLQTVGVVLMAAMLIAPAAAARQWTNRLEAMIGLSALFGAMAGVSGALISATRENLPTGPLVVLSMSAILLVSLFFAPLRGLVWDWARTRQNRRRVRLERLLLDAHVLHTHQALTPQALAERRREPVAVALRNLEALRSLGWVQASAKGFILTPAGHQKAHELEQAMRVLPHRVEGSS</sequence>
<dbReference type="InterPro" id="IPR001626">
    <property type="entry name" value="ABC_TroCD"/>
</dbReference>
<feature type="region of interest" description="Disordered" evidence="9">
    <location>
        <begin position="1"/>
        <end position="25"/>
    </location>
</feature>
<evidence type="ECO:0000256" key="3">
    <source>
        <dbReference type="ARBA" id="ARBA00022448"/>
    </source>
</evidence>
<name>A0A399DXA9_9DEIN</name>
<feature type="transmembrane region" description="Helical" evidence="10">
    <location>
        <begin position="295"/>
        <end position="321"/>
    </location>
</feature>
<protein>
    <submittedName>
        <fullName evidence="11">Manganese transport system membrane protein MntB</fullName>
    </submittedName>
</protein>
<proteinExistence type="inferred from homology"/>
<dbReference type="InterPro" id="IPR037294">
    <property type="entry name" value="ABC_BtuC-like"/>
</dbReference>
<dbReference type="CDD" id="cd06550">
    <property type="entry name" value="TM_ABC_iron-siderophores_like"/>
    <property type="match status" value="1"/>
</dbReference>
<dbReference type="GO" id="GO:0055085">
    <property type="term" value="P:transmembrane transport"/>
    <property type="evidence" value="ECO:0007669"/>
    <property type="project" value="InterPro"/>
</dbReference>
<dbReference type="AlphaFoldDB" id="A0A399DXA9"/>
<evidence type="ECO:0000256" key="1">
    <source>
        <dbReference type="ARBA" id="ARBA00004651"/>
    </source>
</evidence>
<dbReference type="Gene3D" id="1.10.3470.10">
    <property type="entry name" value="ABC transporter involved in vitamin B12 uptake, BtuC"/>
    <property type="match status" value="1"/>
</dbReference>
<dbReference type="SUPFAM" id="SSF81345">
    <property type="entry name" value="ABC transporter involved in vitamin B12 uptake, BtuC"/>
    <property type="match status" value="1"/>
</dbReference>
<gene>
    <name evidence="11" type="primary">mntB_1</name>
    <name evidence="11" type="ORF">Mcate_01595</name>
</gene>
<comment type="similarity">
    <text evidence="2 8">Belongs to the ABC-3 integral membrane protein family.</text>
</comment>
<comment type="caution">
    <text evidence="11">The sequence shown here is derived from an EMBL/GenBank/DDBJ whole genome shotgun (WGS) entry which is preliminary data.</text>
</comment>
<accession>A0A399DXA9</accession>
<keyword evidence="5 8" id="KW-0812">Transmembrane</keyword>
<dbReference type="Proteomes" id="UP000266089">
    <property type="component" value="Unassembled WGS sequence"/>
</dbReference>
<feature type="transmembrane region" description="Helical" evidence="10">
    <location>
        <begin position="76"/>
        <end position="95"/>
    </location>
</feature>
<keyword evidence="6 10" id="KW-1133">Transmembrane helix</keyword>
<keyword evidence="4" id="KW-1003">Cell membrane</keyword>
<dbReference type="GO" id="GO:0071281">
    <property type="term" value="P:cellular response to iron ion"/>
    <property type="evidence" value="ECO:0007669"/>
    <property type="project" value="UniProtKB-ARBA"/>
</dbReference>